<reference evidence="1 2" key="1">
    <citation type="submission" date="2024-07" db="EMBL/GenBank/DDBJ databases">
        <authorList>
            <person name="Akdeniz Z."/>
        </authorList>
    </citation>
    <scope>NUCLEOTIDE SEQUENCE [LARGE SCALE GENOMIC DNA]</scope>
</reference>
<gene>
    <name evidence="1" type="ORF">HINF_LOCUS22379</name>
</gene>
<dbReference type="Proteomes" id="UP001642409">
    <property type="component" value="Unassembled WGS sequence"/>
</dbReference>
<proteinExistence type="predicted"/>
<dbReference type="EMBL" id="CAXDID020000062">
    <property type="protein sequence ID" value="CAL6011001.1"/>
    <property type="molecule type" value="Genomic_DNA"/>
</dbReference>
<keyword evidence="2" id="KW-1185">Reference proteome</keyword>
<accession>A0ABP1IAK4</accession>
<protein>
    <submittedName>
        <fullName evidence="1">Hypothetical_protein</fullName>
    </submittedName>
</protein>
<sequence>MPGARRETLDRLHPPLNFPANGNLQLPLGNPGIFHIQVQQEHHDLVRLPDLASYDLTLTRPSVATNLLLDNDICHRGSVADVFHTRSNQTSCSSVCFTYSLPDNWYAFEVQPGLRLFILLGILRVPVRRI</sequence>
<evidence type="ECO:0000313" key="1">
    <source>
        <dbReference type="EMBL" id="CAL6011001.1"/>
    </source>
</evidence>
<evidence type="ECO:0000313" key="2">
    <source>
        <dbReference type="Proteomes" id="UP001642409"/>
    </source>
</evidence>
<name>A0ABP1IAK4_9EUKA</name>
<organism evidence="1 2">
    <name type="scientific">Hexamita inflata</name>
    <dbReference type="NCBI Taxonomy" id="28002"/>
    <lineage>
        <taxon>Eukaryota</taxon>
        <taxon>Metamonada</taxon>
        <taxon>Diplomonadida</taxon>
        <taxon>Hexamitidae</taxon>
        <taxon>Hexamitinae</taxon>
        <taxon>Hexamita</taxon>
    </lineage>
</organism>
<comment type="caution">
    <text evidence="1">The sequence shown here is derived from an EMBL/GenBank/DDBJ whole genome shotgun (WGS) entry which is preliminary data.</text>
</comment>